<dbReference type="EMBL" id="QWDE01000001">
    <property type="protein sequence ID" value="RFZ85322.1"/>
    <property type="molecule type" value="Genomic_DNA"/>
</dbReference>
<proteinExistence type="predicted"/>
<evidence type="ECO:0000313" key="2">
    <source>
        <dbReference type="EMBL" id="RFZ85322.1"/>
    </source>
</evidence>
<organism evidence="2 3">
    <name type="scientific">Mucilaginibacter terrenus</name>
    <dbReference type="NCBI Taxonomy" id="2482727"/>
    <lineage>
        <taxon>Bacteria</taxon>
        <taxon>Pseudomonadati</taxon>
        <taxon>Bacteroidota</taxon>
        <taxon>Sphingobacteriia</taxon>
        <taxon>Sphingobacteriales</taxon>
        <taxon>Sphingobacteriaceae</taxon>
        <taxon>Mucilaginibacter</taxon>
    </lineage>
</organism>
<name>A0A3E2NWE9_9SPHI</name>
<evidence type="ECO:0000313" key="3">
    <source>
        <dbReference type="Proteomes" id="UP000260823"/>
    </source>
</evidence>
<comment type="caution">
    <text evidence="2">The sequence shown here is derived from an EMBL/GenBank/DDBJ whole genome shotgun (WGS) entry which is preliminary data.</text>
</comment>
<dbReference type="AlphaFoldDB" id="A0A3E2NWE9"/>
<protein>
    <recommendedName>
        <fullName evidence="4">CcoQ/FixQ family Cbb3-type cytochrome c oxidase assembly chaperone</fullName>
    </recommendedName>
</protein>
<evidence type="ECO:0000256" key="1">
    <source>
        <dbReference type="SAM" id="Phobius"/>
    </source>
</evidence>
<keyword evidence="3" id="KW-1185">Reference proteome</keyword>
<gene>
    <name evidence="2" type="ORF">DYU05_06920</name>
</gene>
<reference evidence="2 3" key="1">
    <citation type="submission" date="2018-08" db="EMBL/GenBank/DDBJ databases">
        <title>Mucilaginibacter terrae sp. nov., isolated from manganese diggings.</title>
        <authorList>
            <person name="Huang Y."/>
            <person name="Zhou Z."/>
        </authorList>
    </citation>
    <scope>NUCLEOTIDE SEQUENCE [LARGE SCALE GENOMIC DNA]</scope>
    <source>
        <strain evidence="2 3">ZH6</strain>
    </source>
</reference>
<evidence type="ECO:0008006" key="4">
    <source>
        <dbReference type="Google" id="ProtNLM"/>
    </source>
</evidence>
<accession>A0A3E2NWE9</accession>
<keyword evidence="1" id="KW-0812">Transmembrane</keyword>
<dbReference type="RefSeq" id="WP_117382222.1">
    <property type="nucleotide sequence ID" value="NZ_QWDE01000001.1"/>
</dbReference>
<feature type="transmembrane region" description="Helical" evidence="1">
    <location>
        <begin position="12"/>
        <end position="35"/>
    </location>
</feature>
<sequence>MFKQFTENINGHQVYLLSSLGIFLIFFIVVAIILFKLGKSHVEHMSELPLSDSDIHSSEKALQ</sequence>
<keyword evidence="1" id="KW-0472">Membrane</keyword>
<dbReference type="Proteomes" id="UP000260823">
    <property type="component" value="Unassembled WGS sequence"/>
</dbReference>
<keyword evidence="1" id="KW-1133">Transmembrane helix</keyword>